<evidence type="ECO:0000256" key="3">
    <source>
        <dbReference type="ARBA" id="ARBA00022842"/>
    </source>
</evidence>
<feature type="binding site" evidence="4">
    <location>
        <position position="141"/>
    </location>
    <ligand>
        <name>substrate</name>
    </ligand>
</feature>
<dbReference type="InterPro" id="IPR015813">
    <property type="entry name" value="Pyrv/PenolPyrv_kinase-like_dom"/>
</dbReference>
<dbReference type="PIRSF" id="PIRSF015582">
    <property type="entry name" value="Cit_lyase_B"/>
    <property type="match status" value="1"/>
</dbReference>
<gene>
    <name evidence="7" type="ORF">LJ755_11220</name>
    <name evidence="8" type="ORF">MUK71_03485</name>
</gene>
<proteinExistence type="predicted"/>
<evidence type="ECO:0000256" key="5">
    <source>
        <dbReference type="PIRSR" id="PIRSR015582-2"/>
    </source>
</evidence>
<evidence type="ECO:0000256" key="2">
    <source>
        <dbReference type="ARBA" id="ARBA00022723"/>
    </source>
</evidence>
<dbReference type="SUPFAM" id="SSF51621">
    <property type="entry name" value="Phosphoenolpyruvate/pyruvate domain"/>
    <property type="match status" value="1"/>
</dbReference>
<accession>A0A9X1S9N5</accession>
<dbReference type="GO" id="GO:0006107">
    <property type="term" value="P:oxaloacetate metabolic process"/>
    <property type="evidence" value="ECO:0007669"/>
    <property type="project" value="TreeGrafter"/>
</dbReference>
<evidence type="ECO:0000313" key="10">
    <source>
        <dbReference type="Proteomes" id="UP001155145"/>
    </source>
</evidence>
<evidence type="ECO:0000313" key="8">
    <source>
        <dbReference type="EMBL" id="UON92719.1"/>
    </source>
</evidence>
<evidence type="ECO:0000259" key="6">
    <source>
        <dbReference type="Pfam" id="PF03328"/>
    </source>
</evidence>
<dbReference type="GO" id="GO:0000287">
    <property type="term" value="F:magnesium ion binding"/>
    <property type="evidence" value="ECO:0007669"/>
    <property type="project" value="TreeGrafter"/>
</dbReference>
<evidence type="ECO:0000256" key="4">
    <source>
        <dbReference type="PIRSR" id="PIRSR015582-1"/>
    </source>
</evidence>
<dbReference type="PANTHER" id="PTHR32308:SF10">
    <property type="entry name" value="CITRATE LYASE SUBUNIT BETA"/>
    <property type="match status" value="1"/>
</dbReference>
<dbReference type="PANTHER" id="PTHR32308">
    <property type="entry name" value="LYASE BETA SUBUNIT, PUTATIVE (AFU_ORTHOLOGUE AFUA_4G13030)-RELATED"/>
    <property type="match status" value="1"/>
</dbReference>
<comment type="cofactor">
    <cofactor evidence="1">
        <name>Mg(2+)</name>
        <dbReference type="ChEBI" id="CHEBI:18420"/>
    </cofactor>
</comment>
<dbReference type="Proteomes" id="UP000829758">
    <property type="component" value="Chromosome"/>
</dbReference>
<protein>
    <submittedName>
        <fullName evidence="7">CoA ester lyase</fullName>
    </submittedName>
</protein>
<dbReference type="Gene3D" id="3.20.20.60">
    <property type="entry name" value="Phosphoenolpyruvate-binding domains"/>
    <property type="match status" value="1"/>
</dbReference>
<name>A0A9X1S9N5_9MICC</name>
<dbReference type="Proteomes" id="UP001155145">
    <property type="component" value="Unassembled WGS sequence"/>
</dbReference>
<feature type="binding site" evidence="4">
    <location>
        <position position="82"/>
    </location>
    <ligand>
        <name>substrate</name>
    </ligand>
</feature>
<organism evidence="7 10">
    <name type="scientific">Arthrobacter zhangbolii</name>
    <dbReference type="NCBI Taxonomy" id="2886936"/>
    <lineage>
        <taxon>Bacteria</taxon>
        <taxon>Bacillati</taxon>
        <taxon>Actinomycetota</taxon>
        <taxon>Actinomycetes</taxon>
        <taxon>Micrococcales</taxon>
        <taxon>Micrococcaceae</taxon>
        <taxon>Arthrobacter</taxon>
    </lineage>
</organism>
<evidence type="ECO:0000313" key="7">
    <source>
        <dbReference type="EMBL" id="MCC3273298.1"/>
    </source>
</evidence>
<feature type="binding site" evidence="5">
    <location>
        <position position="141"/>
    </location>
    <ligand>
        <name>Mg(2+)</name>
        <dbReference type="ChEBI" id="CHEBI:18420"/>
    </ligand>
</feature>
<dbReference type="Pfam" id="PF03328">
    <property type="entry name" value="HpcH_HpaI"/>
    <property type="match status" value="1"/>
</dbReference>
<feature type="domain" description="HpcH/HpaI aldolase/citrate lyase" evidence="6">
    <location>
        <begin position="10"/>
        <end position="237"/>
    </location>
</feature>
<keyword evidence="9" id="KW-1185">Reference proteome</keyword>
<dbReference type="EMBL" id="JAJFZT010000007">
    <property type="protein sequence ID" value="MCC3273298.1"/>
    <property type="molecule type" value="Genomic_DNA"/>
</dbReference>
<feature type="binding site" evidence="5">
    <location>
        <position position="167"/>
    </location>
    <ligand>
        <name>Mg(2+)</name>
        <dbReference type="ChEBI" id="CHEBI:18420"/>
    </ligand>
</feature>
<evidence type="ECO:0000313" key="9">
    <source>
        <dbReference type="Proteomes" id="UP000829758"/>
    </source>
</evidence>
<dbReference type="GO" id="GO:0016829">
    <property type="term" value="F:lyase activity"/>
    <property type="evidence" value="ECO:0007669"/>
    <property type="project" value="UniProtKB-KW"/>
</dbReference>
<keyword evidence="7" id="KW-0456">Lyase</keyword>
<dbReference type="AlphaFoldDB" id="A0A9X1S9N5"/>
<sequence>MPSTPAVLPRSFLYVPGNKPDLFPKAAAGAADALILDLEDAVPLDRKDEARTAVGRWLTAGAGTGAAGASPRPEPRQQQWVRLNPDSFDSDLHAVTGPALDGVFLAKCSRAVLEGAAGVLAELEIERDLPAGSIGIIGLIEDAAALAELDDIVRSRRLVTLALGEVDLLADLRMARTAGTAAALDSLRTRLVVACAAAGLSAPVAPTSTAIRDTELFERTGRHLHDLGFRSRTAIHPSQVELIHKTFTPDDAALAAARELVGRFDGQGGGVGVDSEGRLIDAAVIRSARETLGRASAAPRE</sequence>
<reference evidence="7" key="1">
    <citation type="submission" date="2021-10" db="EMBL/GenBank/DDBJ databases">
        <title>Novel species in genus Arthrobacter.</title>
        <authorList>
            <person name="Liu Y."/>
        </authorList>
    </citation>
    <scope>NUCLEOTIDE SEQUENCE</scope>
    <source>
        <strain evidence="7">Zg-Y462</strain>
        <strain evidence="9">zg-Y462</strain>
    </source>
</reference>
<evidence type="ECO:0000256" key="1">
    <source>
        <dbReference type="ARBA" id="ARBA00001946"/>
    </source>
</evidence>
<keyword evidence="3 5" id="KW-0460">Magnesium</keyword>
<dbReference type="InterPro" id="IPR040442">
    <property type="entry name" value="Pyrv_kinase-like_dom_sf"/>
</dbReference>
<keyword evidence="2 5" id="KW-0479">Metal-binding</keyword>
<dbReference type="RefSeq" id="WP_227929135.1">
    <property type="nucleotide sequence ID" value="NZ_CP094984.1"/>
</dbReference>
<dbReference type="InterPro" id="IPR005000">
    <property type="entry name" value="Aldolase/citrate-lyase_domain"/>
</dbReference>
<dbReference type="InterPro" id="IPR011206">
    <property type="entry name" value="Citrate_lyase_beta/mcl1/mcl2"/>
</dbReference>
<dbReference type="EMBL" id="CP094984">
    <property type="protein sequence ID" value="UON92719.1"/>
    <property type="molecule type" value="Genomic_DNA"/>
</dbReference>